<dbReference type="AlphaFoldDB" id="A0A1S2MDA5"/>
<evidence type="ECO:0000313" key="3">
    <source>
        <dbReference type="Proteomes" id="UP000180175"/>
    </source>
</evidence>
<dbReference type="RefSeq" id="WP_071316046.1">
    <property type="nucleotide sequence ID" value="NZ_CP063356.2"/>
</dbReference>
<evidence type="ECO:0000313" key="1">
    <source>
        <dbReference type="EMBL" id="OIJ22728.1"/>
    </source>
</evidence>
<dbReference type="EMBL" id="CP063356">
    <property type="protein sequence ID" value="QOY36493.1"/>
    <property type="molecule type" value="Genomic_DNA"/>
</dbReference>
<dbReference type="Proteomes" id="UP000180175">
    <property type="component" value="Chromosome"/>
</dbReference>
<proteinExistence type="predicted"/>
<reference evidence="2 3" key="3">
    <citation type="journal article" date="2019" name="Int. J. Syst. Evol. Microbiol.">
        <title>Anaerobacillus isosaccharinicus sp. nov., an alkaliphilic bacterium which degrades isosaccharinic acid.</title>
        <authorList>
            <person name="Bassil N.M."/>
            <person name="Lloyd J.R."/>
        </authorList>
    </citation>
    <scope>NUCLEOTIDE SEQUENCE [LARGE SCALE GENOMIC DNA]</scope>
    <source>
        <strain evidence="2 3">NB2006</strain>
    </source>
</reference>
<name>A0A1S2MDA5_9BACI</name>
<protein>
    <submittedName>
        <fullName evidence="1">Uncharacterized protein</fullName>
    </submittedName>
</protein>
<dbReference type="EMBL" id="LQXD01000032">
    <property type="protein sequence ID" value="OIJ22728.1"/>
    <property type="molecule type" value="Genomic_DNA"/>
</dbReference>
<reference evidence="1 3" key="1">
    <citation type="submission" date="2016-10" db="EMBL/GenBank/DDBJ databases">
        <title>Draft genome sequences of four alkaliphilic bacteria belonging to the Anaerobacillus genus.</title>
        <authorList>
            <person name="Bassil N.M."/>
            <person name="Lloyd J.R."/>
        </authorList>
    </citation>
    <scope>NUCLEOTIDE SEQUENCE [LARGE SCALE GENOMIC DNA]</scope>
    <source>
        <strain evidence="1 3">NB2006</strain>
    </source>
</reference>
<reference evidence="2" key="4">
    <citation type="submission" date="2020-10" db="EMBL/GenBank/DDBJ databases">
        <authorList>
            <person name="Bassil N.M."/>
            <person name="Lloyd J.R."/>
        </authorList>
    </citation>
    <scope>NUCLEOTIDE SEQUENCE</scope>
    <source>
        <strain evidence="2">NB2006</strain>
    </source>
</reference>
<sequence>MKDALVFIKALLETEYVNLIERYRKSSIASLEKQLITIENKLKESEATLFEQIDKLIETDLEIAKEVTVQYEKIKIQMNEINTISEEIFKLNKLPHRLDHIRNYIKNNKITIEKIGLNSKYILNDVIKEIRIDHKNIDLIYKHPFTGLKEAYKIGY</sequence>
<dbReference type="KEGG" id="aia:AWH56_002040"/>
<keyword evidence="3" id="KW-1185">Reference proteome</keyword>
<accession>A0A1S2MDA5</accession>
<evidence type="ECO:0000313" key="2">
    <source>
        <dbReference type="EMBL" id="QOY36493.1"/>
    </source>
</evidence>
<gene>
    <name evidence="2" type="ORF">AWH56_002040</name>
    <name evidence="1" type="ORF">AWH56_04820</name>
</gene>
<organism evidence="1 3">
    <name type="scientific">Anaerobacillus isosaccharinicus</name>
    <dbReference type="NCBI Taxonomy" id="1532552"/>
    <lineage>
        <taxon>Bacteria</taxon>
        <taxon>Bacillati</taxon>
        <taxon>Bacillota</taxon>
        <taxon>Bacilli</taxon>
        <taxon>Bacillales</taxon>
        <taxon>Bacillaceae</taxon>
        <taxon>Anaerobacillus</taxon>
    </lineage>
</organism>
<reference evidence="2 3" key="2">
    <citation type="journal article" date="2017" name="Genome Announc.">
        <title>Draft Genome Sequences of Four Alkaliphilic Bacteria Belonging to the Anaerobacillus Genus.</title>
        <authorList>
            <person name="Bassil N.M."/>
            <person name="Lloyd J.R."/>
        </authorList>
    </citation>
    <scope>NUCLEOTIDE SEQUENCE [LARGE SCALE GENOMIC DNA]</scope>
    <source>
        <strain evidence="2 3">NB2006</strain>
    </source>
</reference>